<dbReference type="InterPro" id="IPR004473">
    <property type="entry name" value="Restrct_endonuc_typeI_HsdR"/>
</dbReference>
<dbReference type="Pfam" id="PF22679">
    <property type="entry name" value="T1R_D3-like"/>
    <property type="match status" value="1"/>
</dbReference>
<evidence type="ECO:0000256" key="1">
    <source>
        <dbReference type="ARBA" id="ARBA00000851"/>
    </source>
</evidence>
<dbReference type="InterPro" id="IPR007409">
    <property type="entry name" value="Restrct_endonuc_type1_HsdR_N"/>
</dbReference>
<dbReference type="EC" id="3.1.21.3" evidence="11"/>
<keyword evidence="14" id="KW-1185">Reference proteome</keyword>
<keyword evidence="7 13" id="KW-0255">Endonuclease</keyword>
<dbReference type="InterPro" id="IPR014001">
    <property type="entry name" value="Helicase_ATP-bd"/>
</dbReference>
<dbReference type="EMBL" id="CP060634">
    <property type="protein sequence ID" value="QNM06458.1"/>
    <property type="molecule type" value="Genomic_DNA"/>
</dbReference>
<evidence type="ECO:0000256" key="9">
    <source>
        <dbReference type="ARBA" id="ARBA00022840"/>
    </source>
</evidence>
<dbReference type="RefSeq" id="WP_249303916.1">
    <property type="nucleotide sequence ID" value="NZ_CP060634.1"/>
</dbReference>
<feature type="domain" description="Helicase ATP-binding" evidence="12">
    <location>
        <begin position="310"/>
        <end position="476"/>
    </location>
</feature>
<name>A0A7G9G6M6_9FIRM</name>
<reference evidence="13 14" key="1">
    <citation type="submission" date="2020-08" db="EMBL/GenBank/DDBJ databases">
        <authorList>
            <person name="Liu C."/>
            <person name="Sun Q."/>
        </authorList>
    </citation>
    <scope>NUCLEOTIDE SEQUENCE [LARGE SCALE GENOMIC DNA]</scope>
    <source>
        <strain evidence="13 14">NSJ-38</strain>
    </source>
</reference>
<organism evidence="13 14">
    <name type="scientific">Qiania dongpingensis</name>
    <dbReference type="NCBI Taxonomy" id="2763669"/>
    <lineage>
        <taxon>Bacteria</taxon>
        <taxon>Bacillati</taxon>
        <taxon>Bacillota</taxon>
        <taxon>Clostridia</taxon>
        <taxon>Lachnospirales</taxon>
        <taxon>Lachnospiraceae</taxon>
        <taxon>Qiania</taxon>
    </lineage>
</organism>
<comment type="function">
    <text evidence="11">Subunit R is required for both nuclease and ATPase activities, but not for modification.</text>
</comment>
<keyword evidence="9 11" id="KW-0067">ATP-binding</keyword>
<gene>
    <name evidence="13" type="ORF">H9Q78_04820</name>
</gene>
<evidence type="ECO:0000256" key="10">
    <source>
        <dbReference type="ARBA" id="ARBA00023125"/>
    </source>
</evidence>
<dbReference type="Pfam" id="PF12008">
    <property type="entry name" value="EcoR124_C"/>
    <property type="match status" value="1"/>
</dbReference>
<keyword evidence="6 11" id="KW-0680">Restriction system</keyword>
<evidence type="ECO:0000259" key="12">
    <source>
        <dbReference type="PROSITE" id="PS51192"/>
    </source>
</evidence>
<dbReference type="Gene3D" id="3.40.50.300">
    <property type="entry name" value="P-loop containing nucleotide triphosphate hydrolases"/>
    <property type="match status" value="2"/>
</dbReference>
<dbReference type="InterPro" id="IPR051268">
    <property type="entry name" value="Type-I_R_enzyme_R_subunit"/>
</dbReference>
<dbReference type="InterPro" id="IPR040980">
    <property type="entry name" value="SWI2_SNF2"/>
</dbReference>
<evidence type="ECO:0000256" key="3">
    <source>
        <dbReference type="ARBA" id="ARBA00011296"/>
    </source>
</evidence>
<keyword evidence="5 11" id="KW-0547">Nucleotide-binding</keyword>
<dbReference type="CDD" id="cd18800">
    <property type="entry name" value="SF2_C_EcoR124I-like"/>
    <property type="match status" value="1"/>
</dbReference>
<protein>
    <recommendedName>
        <fullName evidence="11">Type I restriction enzyme endonuclease subunit</fullName>
        <shortName evidence="11">R protein</shortName>
        <ecNumber evidence="11">3.1.21.3</ecNumber>
    </recommendedName>
    <alternativeName>
        <fullName evidence="11">Type-1 restriction enzyme R protein</fullName>
    </alternativeName>
</protein>
<evidence type="ECO:0000256" key="2">
    <source>
        <dbReference type="ARBA" id="ARBA00008598"/>
    </source>
</evidence>
<dbReference type="Pfam" id="PF18766">
    <property type="entry name" value="SWI2_SNF2"/>
    <property type="match status" value="1"/>
</dbReference>
<dbReference type="GO" id="GO:0005524">
    <property type="term" value="F:ATP binding"/>
    <property type="evidence" value="ECO:0007669"/>
    <property type="project" value="UniProtKB-KW"/>
</dbReference>
<dbReference type="GO" id="GO:0009035">
    <property type="term" value="F:type I site-specific deoxyribonuclease activity"/>
    <property type="evidence" value="ECO:0007669"/>
    <property type="project" value="UniProtKB-EC"/>
</dbReference>
<evidence type="ECO:0000256" key="5">
    <source>
        <dbReference type="ARBA" id="ARBA00022741"/>
    </source>
</evidence>
<evidence type="ECO:0000256" key="4">
    <source>
        <dbReference type="ARBA" id="ARBA00022722"/>
    </source>
</evidence>
<dbReference type="PROSITE" id="PS51192">
    <property type="entry name" value="HELICASE_ATP_BIND_1"/>
    <property type="match status" value="1"/>
</dbReference>
<proteinExistence type="inferred from homology"/>
<keyword evidence="10 11" id="KW-0238">DNA-binding</keyword>
<evidence type="ECO:0000256" key="8">
    <source>
        <dbReference type="ARBA" id="ARBA00022801"/>
    </source>
</evidence>
<dbReference type="CDD" id="cd22332">
    <property type="entry name" value="HsdR_N"/>
    <property type="match status" value="1"/>
</dbReference>
<dbReference type="InterPro" id="IPR055180">
    <property type="entry name" value="HsdR_RecA-like_helicase_dom_2"/>
</dbReference>
<dbReference type="InterPro" id="IPR027417">
    <property type="entry name" value="P-loop_NTPase"/>
</dbReference>
<comment type="catalytic activity">
    <reaction evidence="1 11">
        <text>Endonucleolytic cleavage of DNA to give random double-stranded fragments with terminal 5'-phosphates, ATP is simultaneously hydrolyzed.</text>
        <dbReference type="EC" id="3.1.21.3"/>
    </reaction>
</comment>
<comment type="similarity">
    <text evidence="2 11">Belongs to the HsdR family.</text>
</comment>
<dbReference type="SUPFAM" id="SSF52540">
    <property type="entry name" value="P-loop containing nucleoside triphosphate hydrolases"/>
    <property type="match status" value="1"/>
</dbReference>
<evidence type="ECO:0000313" key="13">
    <source>
        <dbReference type="EMBL" id="QNM06458.1"/>
    </source>
</evidence>
<dbReference type="AlphaFoldDB" id="A0A7G9G6M6"/>
<evidence type="ECO:0000256" key="11">
    <source>
        <dbReference type="RuleBase" id="RU364115"/>
    </source>
</evidence>
<evidence type="ECO:0000313" key="14">
    <source>
        <dbReference type="Proteomes" id="UP000515823"/>
    </source>
</evidence>
<dbReference type="GO" id="GO:0003677">
    <property type="term" value="F:DNA binding"/>
    <property type="evidence" value="ECO:0007669"/>
    <property type="project" value="UniProtKB-KW"/>
</dbReference>
<dbReference type="Gene3D" id="3.90.1570.50">
    <property type="match status" value="2"/>
</dbReference>
<dbReference type="REBASE" id="442390">
    <property type="entry name" value="LbaNSJ38ORF4835P"/>
</dbReference>
<dbReference type="NCBIfam" id="TIGR00348">
    <property type="entry name" value="hsdR"/>
    <property type="match status" value="1"/>
</dbReference>
<dbReference type="Proteomes" id="UP000515823">
    <property type="component" value="Chromosome"/>
</dbReference>
<sequence>MNNFEIVASSTESTVVAEYTPEKRKSTDYQSEAELEQDFIKRLISQGYEYISIKSEQELIDNLRSQLEKLNNYTFFDKEWSDFYTGVISNGNDGIIEKTKKIQEDYIQNLTLDNGFVKNIKLIDKTNIHNNHLQVINQYEEDGGTHNTRYDVTILVNGLPLVHIELKKRGNAIREAFNQINRYQRDSFWAGSGLFQYMQLFVISNGTHTKYYSNTTRFQHIKDNAENNASKKKKTSNGFEFTSYWADEKNRIIPDLVDFTKTFFAKHTLLNILTRYCVFTSENLLLVMRPYQIAATEKIINRIVTSTNTRKTGTLAAGGYIWHTTGSGKTLTSFKTAQLAKDLKISGRDVEKVLFVVDRKDLDYQTMKEYDRFEKGAANSNTSTKILEKQMSNPEAKIIITTIQKLDKFISRNKEHEVYQKHIVLIFDECHRSQFGTMHKAITKQFKNYHIFGFTGTPIFSVNSRNGKYADLKTTAQAFGGEPDKDGKKVLALHTYTIVDAIHDNNVLPFRIDYIDTIKNPKQLYDKQVRAIDREKALLDSQRISQVVQYILEHFEQKTYRNQNRSYFDHKVITNVGKMASSKNNTVAEKKETVKVNGFNSIFAVASIPAAIAYYKEFKKQMAETTHKLNIATIFSFNPNEEDPDDILQDESFDTSGLDQTSRDFLDYAIGDYNKQFNVSYDTSTDKFPNYYKDVSLRMKNREIDLLIVVNMFLTGFDATTLNTLWVDKNLKDHGLIQAFSRTNRILNSVKTFGNIVCFRNLEESTNSALALFGDKEAKGMVLLKTYSEYINGYDDNGKHIAGYEELISVLKTEFPLGVDIVGEDAEKEFIRLFGRILRLKNILLCFDDFAGNESIAIRDFQDYQSHYIDLYQDYSKKDDAEKERINDDIVFEIELIKQVEVNIDYILMLVAKYHESNCEDKEVLADINKSIDASVELRSKKALIEGFIAQMTVKTDVDKDWKEFVKKQKEADLEALIAEEKLKPEEAKKFVANSFRDGDIKATGTDLDKILPPISRFSGGSSRTVKKQTVIEKLKRFFEKYFGLV</sequence>
<evidence type="ECO:0000256" key="6">
    <source>
        <dbReference type="ARBA" id="ARBA00022747"/>
    </source>
</evidence>
<dbReference type="GO" id="GO:0009307">
    <property type="term" value="P:DNA restriction-modification system"/>
    <property type="evidence" value="ECO:0007669"/>
    <property type="project" value="UniProtKB-KW"/>
</dbReference>
<accession>A0A7G9G6M6</accession>
<dbReference type="InterPro" id="IPR022625">
    <property type="entry name" value="TypeI_RM_Rsu_C"/>
</dbReference>
<dbReference type="KEGG" id="qdo:H9Q78_04820"/>
<dbReference type="SMART" id="SM00487">
    <property type="entry name" value="DEXDc"/>
    <property type="match status" value="1"/>
</dbReference>
<dbReference type="Gene3D" id="1.20.58.2040">
    <property type="match status" value="1"/>
</dbReference>
<dbReference type="PANTHER" id="PTHR30195:SF16">
    <property type="entry name" value="TYPE I RESTRICTION ENZYME ENDONUCLEASE SUBUNIT"/>
    <property type="match status" value="1"/>
</dbReference>
<dbReference type="Pfam" id="PF04313">
    <property type="entry name" value="HSDR_N"/>
    <property type="match status" value="1"/>
</dbReference>
<keyword evidence="8 11" id="KW-0378">Hydrolase</keyword>
<comment type="subunit">
    <text evidence="3 11">The type I restriction/modification system is composed of three polypeptides R, M and S.</text>
</comment>
<keyword evidence="4" id="KW-0540">Nuclease</keyword>
<evidence type="ECO:0000256" key="7">
    <source>
        <dbReference type="ARBA" id="ARBA00022759"/>
    </source>
</evidence>
<dbReference type="CDD" id="cd18030">
    <property type="entry name" value="DEXHc_RE_I_HsdR"/>
    <property type="match status" value="1"/>
</dbReference>
<dbReference type="PANTHER" id="PTHR30195">
    <property type="entry name" value="TYPE I SITE-SPECIFIC DEOXYRIBONUCLEASE PROTEIN SUBUNIT M AND R"/>
    <property type="match status" value="1"/>
</dbReference>